<dbReference type="Pfam" id="PF14301">
    <property type="entry name" value="DUF4376"/>
    <property type="match status" value="1"/>
</dbReference>
<dbReference type="HOGENOM" id="CLU_1822943_0_0_5"/>
<proteinExistence type="predicted"/>
<evidence type="ECO:0000313" key="2">
    <source>
        <dbReference type="EMBL" id="AHD02956.1"/>
    </source>
</evidence>
<dbReference type="InterPro" id="IPR025484">
    <property type="entry name" value="DUF4376"/>
</dbReference>
<gene>
    <name evidence="2" type="ORF">METH_06920</name>
</gene>
<evidence type="ECO:0000313" key="3">
    <source>
        <dbReference type="Proteomes" id="UP000018780"/>
    </source>
</evidence>
<keyword evidence="3" id="KW-1185">Reference proteome</keyword>
<feature type="domain" description="DUF4376" evidence="1">
    <location>
        <begin position="19"/>
        <end position="122"/>
    </location>
</feature>
<dbReference type="OrthoDB" id="7869806at2"/>
<dbReference type="STRING" id="999552.METH_06920"/>
<accession>V9VW29</accession>
<evidence type="ECO:0000259" key="1">
    <source>
        <dbReference type="Pfam" id="PF14301"/>
    </source>
</evidence>
<dbReference type="Proteomes" id="UP000018780">
    <property type="component" value="Chromosome"/>
</dbReference>
<reference evidence="2 3" key="1">
    <citation type="submission" date="2013-09" db="EMBL/GenBank/DDBJ databases">
        <authorList>
            <consortium name="DOE Joint Genome Institute"/>
            <person name="Klenk H.-P."/>
            <person name="Huntemann M."/>
            <person name="Han J."/>
            <person name="Chen A."/>
            <person name="Kyrpides N."/>
            <person name="Mavromatis K."/>
            <person name="Markowitz V."/>
            <person name="Palaniappan K."/>
            <person name="Ivanova N."/>
            <person name="Schaumberg A."/>
            <person name="Pati A."/>
            <person name="Liolios K."/>
            <person name="Nordberg H.P."/>
            <person name="Cantor M.N."/>
            <person name="Hua S.X."/>
            <person name="Woyke T."/>
        </authorList>
    </citation>
    <scope>NUCLEOTIDE SEQUENCE [LARGE SCALE GENOMIC DNA]</scope>
    <source>
        <strain evidence="2 3">DSM 14336</strain>
    </source>
</reference>
<sequence length="141" mass="14711">MSNIDFSQQISPEAKAAKARVALFADLARIRWEAETGGVTLQDGTALPSDEVSARKLTSAVTSLQNSMVSEPVAWKFPGGWQDLTQAQIEAAAAAVAQHVQACFSAERTVHQQIDALTDAQVPGFDVQAAFGAALAGQGGA</sequence>
<dbReference type="KEGG" id="lmd:METH_06920"/>
<organism evidence="2 3">
    <name type="scientific">Leisingera methylohalidivorans DSM 14336</name>
    <dbReference type="NCBI Taxonomy" id="999552"/>
    <lineage>
        <taxon>Bacteria</taxon>
        <taxon>Pseudomonadati</taxon>
        <taxon>Pseudomonadota</taxon>
        <taxon>Alphaproteobacteria</taxon>
        <taxon>Rhodobacterales</taxon>
        <taxon>Roseobacteraceae</taxon>
        <taxon>Leisingera</taxon>
    </lineage>
</organism>
<dbReference type="AlphaFoldDB" id="V9VW29"/>
<name>V9VW29_9RHOB</name>
<dbReference type="EMBL" id="CP006773">
    <property type="protein sequence ID" value="AHD02956.1"/>
    <property type="molecule type" value="Genomic_DNA"/>
</dbReference>
<dbReference type="PATRIC" id="fig|999552.6.peg.1393"/>
<dbReference type="RefSeq" id="WP_024089661.1">
    <property type="nucleotide sequence ID" value="NC_023135.1"/>
</dbReference>
<protein>
    <recommendedName>
        <fullName evidence="1">DUF4376 domain-containing protein</fullName>
    </recommendedName>
</protein>